<name>A0A7S0FHV4_9DINO</name>
<protein>
    <submittedName>
        <fullName evidence="2">Uncharacterized protein</fullName>
    </submittedName>
</protein>
<organism evidence="2">
    <name type="scientific">Pyrodinium bahamense</name>
    <dbReference type="NCBI Taxonomy" id="73915"/>
    <lineage>
        <taxon>Eukaryota</taxon>
        <taxon>Sar</taxon>
        <taxon>Alveolata</taxon>
        <taxon>Dinophyceae</taxon>
        <taxon>Gonyaulacales</taxon>
        <taxon>Pyrocystaceae</taxon>
        <taxon>Pyrodinium</taxon>
    </lineage>
</organism>
<sequence>MSANSFHGQVWQGSMPSTMLAWSLPPGMRPVTRNRLSGVRAAQGSCLQPGLRRQGCSCGIPPRDGTRGARAAVFVVACHWAFRRVRTCRRVAVTGPGWTDELARIFDPREEGPEWQRNLGYRGRPRLRLLLDGEDLVHSYAQALHQHTGKWTGPLSAGLELAFAYGAWGGGAPELGPNHNPEDPVMVPPEILTFVAMPSDLIEAILPGTVCDGYPEDLRQKLGRCLYGDEGYFINTWIRELQDEDRLITWNRPARLPGGKPRPNALLTQKYYKSGSIVGFRSLGSTPIVLSQVMGAGKALKVGEKVEALKNGRLVQGKWMPSQWMKAEVLAQNYDGTYDLQFEMNFGPYRERRLKGLRGLPTLSLRKNEVYKDFGADSMPAKFRMMQELNYAQAVPPTKIRLPGMLDRLSDTTDTEGQQDWYLCTSRQFVLTSSSRTHHKVRLEDFTRKFQLDYRWVPSMEGGLRFEPVPNPTMAAALRANHNDVAQQFQMAADADEAARRKLREYKEGMAMFTADLEKLPTVAPAKPSRPAGPRGRSLHIDSPPEPVPVAGGKRTSKVAVGQEL</sequence>
<gene>
    <name evidence="2" type="ORF">PBAH0796_LOCUS14917</name>
</gene>
<feature type="region of interest" description="Disordered" evidence="1">
    <location>
        <begin position="522"/>
        <end position="565"/>
    </location>
</feature>
<dbReference type="EMBL" id="HBEG01024569">
    <property type="protein sequence ID" value="CAD8360542.1"/>
    <property type="molecule type" value="Transcribed_RNA"/>
</dbReference>
<evidence type="ECO:0000313" key="2">
    <source>
        <dbReference type="EMBL" id="CAD8360542.1"/>
    </source>
</evidence>
<accession>A0A7S0FHV4</accession>
<proteinExistence type="predicted"/>
<reference evidence="2" key="1">
    <citation type="submission" date="2021-01" db="EMBL/GenBank/DDBJ databases">
        <authorList>
            <person name="Corre E."/>
            <person name="Pelletier E."/>
            <person name="Niang G."/>
            <person name="Scheremetjew M."/>
            <person name="Finn R."/>
            <person name="Kale V."/>
            <person name="Holt S."/>
            <person name="Cochrane G."/>
            <person name="Meng A."/>
            <person name="Brown T."/>
            <person name="Cohen L."/>
        </authorList>
    </citation>
    <scope>NUCLEOTIDE SEQUENCE</scope>
    <source>
        <strain evidence="2">Pbaha01</strain>
    </source>
</reference>
<dbReference type="AlphaFoldDB" id="A0A7S0FHV4"/>
<evidence type="ECO:0000256" key="1">
    <source>
        <dbReference type="SAM" id="MobiDB-lite"/>
    </source>
</evidence>